<dbReference type="Proteomes" id="UP000243579">
    <property type="component" value="Unassembled WGS sequence"/>
</dbReference>
<evidence type="ECO:0000256" key="5">
    <source>
        <dbReference type="SAM" id="MobiDB-lite"/>
    </source>
</evidence>
<dbReference type="InterPro" id="IPR039119">
    <property type="entry name" value="ABT1/Esf2"/>
</dbReference>
<feature type="compositionally biased region" description="Basic and acidic residues" evidence="5">
    <location>
        <begin position="123"/>
        <end position="142"/>
    </location>
</feature>
<dbReference type="CDD" id="cd12263">
    <property type="entry name" value="RRM_ABT1_like"/>
    <property type="match status" value="1"/>
</dbReference>
<dbReference type="InterPro" id="IPR012677">
    <property type="entry name" value="Nucleotide-bd_a/b_plait_sf"/>
</dbReference>
<dbReference type="GO" id="GO:0000447">
    <property type="term" value="P:endonucleolytic cleavage in ITS1 to separate SSU-rRNA from 5.8S rRNA and LSU-rRNA from tricistronic rRNA transcript (SSU-rRNA, 5.8S rRNA, LSU-rRNA)"/>
    <property type="evidence" value="ECO:0007669"/>
    <property type="project" value="TreeGrafter"/>
</dbReference>
<evidence type="ECO:0000256" key="4">
    <source>
        <dbReference type="ARBA" id="ARBA00023242"/>
    </source>
</evidence>
<feature type="region of interest" description="Disordered" evidence="5">
    <location>
        <begin position="1"/>
        <end position="178"/>
    </location>
</feature>
<dbReference type="OrthoDB" id="287393at2759"/>
<dbReference type="PANTHER" id="PTHR12311">
    <property type="entry name" value="ACTIVATOR OF BASAL TRANSCRIPTION 1"/>
    <property type="match status" value="1"/>
</dbReference>
<comment type="similarity">
    <text evidence="2">Belongs to the ESF2/ABP1 family.</text>
</comment>
<evidence type="ECO:0000256" key="1">
    <source>
        <dbReference type="ARBA" id="ARBA00004604"/>
    </source>
</evidence>
<dbReference type="GO" id="GO:0005730">
    <property type="term" value="C:nucleolus"/>
    <property type="evidence" value="ECO:0007669"/>
    <property type="project" value="UniProtKB-SubCell"/>
</dbReference>
<protein>
    <submittedName>
        <fullName evidence="6">Pre-rRNA-processing protein ESF2</fullName>
    </submittedName>
</protein>
<dbReference type="InterPro" id="IPR034353">
    <property type="entry name" value="ABT1/ESF2_RRM"/>
</dbReference>
<dbReference type="GO" id="GO:0003723">
    <property type="term" value="F:RNA binding"/>
    <property type="evidence" value="ECO:0007669"/>
    <property type="project" value="UniProtKB-KW"/>
</dbReference>
<dbReference type="GO" id="GO:0000480">
    <property type="term" value="P:endonucleolytic cleavage in 5'-ETS of tricistronic rRNA transcript (SSU-rRNA, 5.8S rRNA, LSU-rRNA)"/>
    <property type="evidence" value="ECO:0007669"/>
    <property type="project" value="TreeGrafter"/>
</dbReference>
<evidence type="ECO:0000256" key="2">
    <source>
        <dbReference type="ARBA" id="ARBA00005819"/>
    </source>
</evidence>
<evidence type="ECO:0000313" key="7">
    <source>
        <dbReference type="Proteomes" id="UP000243579"/>
    </source>
</evidence>
<dbReference type="GO" id="GO:0000472">
    <property type="term" value="P:endonucleolytic cleavage to generate mature 5'-end of SSU-rRNA from (SSU-rRNA, 5.8S rRNA, LSU-rRNA)"/>
    <property type="evidence" value="ECO:0007669"/>
    <property type="project" value="TreeGrafter"/>
</dbReference>
<evidence type="ECO:0000313" key="6">
    <source>
        <dbReference type="EMBL" id="OQR82533.1"/>
    </source>
</evidence>
<organism evidence="6 7">
    <name type="scientific">Achlya hypogyna</name>
    <name type="common">Oomycete</name>
    <name type="synonym">Protoachlya hypogyna</name>
    <dbReference type="NCBI Taxonomy" id="1202772"/>
    <lineage>
        <taxon>Eukaryota</taxon>
        <taxon>Sar</taxon>
        <taxon>Stramenopiles</taxon>
        <taxon>Oomycota</taxon>
        <taxon>Saprolegniomycetes</taxon>
        <taxon>Saprolegniales</taxon>
        <taxon>Achlyaceae</taxon>
        <taxon>Achlya</taxon>
    </lineage>
</organism>
<dbReference type="AlphaFoldDB" id="A0A1V9Y9Y2"/>
<feature type="compositionally biased region" description="Acidic residues" evidence="5">
    <location>
        <begin position="42"/>
        <end position="111"/>
    </location>
</feature>
<dbReference type="STRING" id="1202772.A0A1V9Y9Y2"/>
<dbReference type="GO" id="GO:0034462">
    <property type="term" value="P:small-subunit processome assembly"/>
    <property type="evidence" value="ECO:0007669"/>
    <property type="project" value="TreeGrafter"/>
</dbReference>
<feature type="compositionally biased region" description="Acidic residues" evidence="5">
    <location>
        <begin position="144"/>
        <end position="165"/>
    </location>
</feature>
<dbReference type="InterPro" id="IPR035979">
    <property type="entry name" value="RBD_domain_sf"/>
</dbReference>
<feature type="compositionally biased region" description="Basic residues" evidence="5">
    <location>
        <begin position="1"/>
        <end position="15"/>
    </location>
</feature>
<dbReference type="SUPFAM" id="SSF54928">
    <property type="entry name" value="RNA-binding domain, RBD"/>
    <property type="match status" value="1"/>
</dbReference>
<keyword evidence="4" id="KW-0539">Nucleus</keyword>
<dbReference type="Gene3D" id="3.30.70.330">
    <property type="match status" value="1"/>
</dbReference>
<dbReference type="EMBL" id="JNBR01002436">
    <property type="protein sequence ID" value="OQR82533.1"/>
    <property type="molecule type" value="Genomic_DNA"/>
</dbReference>
<evidence type="ECO:0000256" key="3">
    <source>
        <dbReference type="ARBA" id="ARBA00022884"/>
    </source>
</evidence>
<reference evidence="6 7" key="1">
    <citation type="journal article" date="2014" name="Genome Biol. Evol.">
        <title>The secreted proteins of Achlya hypogyna and Thraustotheca clavata identify the ancestral oomycete secretome and reveal gene acquisitions by horizontal gene transfer.</title>
        <authorList>
            <person name="Misner I."/>
            <person name="Blouin N."/>
            <person name="Leonard G."/>
            <person name="Richards T.A."/>
            <person name="Lane C.E."/>
        </authorList>
    </citation>
    <scope>NUCLEOTIDE SEQUENCE [LARGE SCALE GENOMIC DNA]</scope>
    <source>
        <strain evidence="6 7">ATCC 48635</strain>
    </source>
</reference>
<feature type="compositionally biased region" description="Low complexity" evidence="5">
    <location>
        <begin position="19"/>
        <end position="31"/>
    </location>
</feature>
<comment type="subcellular location">
    <subcellularLocation>
        <location evidence="1">Nucleus</location>
        <location evidence="1">Nucleolus</location>
    </subcellularLocation>
</comment>
<comment type="caution">
    <text evidence="6">The sequence shown here is derived from an EMBL/GenBank/DDBJ whole genome shotgun (WGS) entry which is preliminary data.</text>
</comment>
<accession>A0A1V9Y9Y2</accession>
<dbReference type="PANTHER" id="PTHR12311:SF7">
    <property type="entry name" value="ACTIVATOR OF BASAL TRANSCRIPTION 1"/>
    <property type="match status" value="1"/>
</dbReference>
<name>A0A1V9Y9Y2_ACHHY</name>
<gene>
    <name evidence="6" type="ORF">ACHHYP_15885</name>
</gene>
<keyword evidence="7" id="KW-1185">Reference proteome</keyword>
<keyword evidence="3" id="KW-0694">RNA-binding</keyword>
<proteinExistence type="inferred from homology"/>
<sequence>MARARSKTVAKRRPRQTPAASTAAVVAATVKSDADAKSNGDSAEDVAHEDEETVANDSVEEDAAEDESAANDDEEVAGDADAGDDSAEAANSDNDEATGDDDDEAADEVDEATSNAVEAEDDNAARDEDKDEATGDDAKSSGDQELEDEASGDNDADDDMDDDDLGLPVKKRKKESKKGVVYMSRVPPFMKPEKVRHLLSQYGDIERIYLVEEDKTHRKKRLKAGGNKKVNFTEGWIEFSHKSVAKRVAAALNTKPMGGKKRGFYYDDIWNLKYLKGFKWAHLTEKIAYENRVRDQKLRLEIAQAAKENAAFMERVEQSKQLDKMEERKKADNVAVPGALDSIRRTFRQHAPADKTKHASLGEDSKALLTKVFKKRKLND</sequence>